<keyword evidence="4" id="KW-1185">Reference proteome</keyword>
<dbReference type="EMBL" id="CM000882">
    <property type="protein sequence ID" value="KQJ95542.1"/>
    <property type="molecule type" value="Genomic_DNA"/>
</dbReference>
<keyword evidence="1" id="KW-0472">Membrane</keyword>
<name>I1I1V3_BRADI</name>
<dbReference type="RefSeq" id="XP_003571520.1">
    <property type="nucleotide sequence ID" value="XM_003571472.2"/>
</dbReference>
<feature type="transmembrane region" description="Helical" evidence="1">
    <location>
        <begin position="161"/>
        <end position="180"/>
    </location>
</feature>
<dbReference type="KEGG" id="bdi:100824298"/>
<evidence type="ECO:0000313" key="3">
    <source>
        <dbReference type="EnsemblPlants" id="KQJ95542"/>
    </source>
</evidence>
<dbReference type="STRING" id="15368.I1I1V3"/>
<proteinExistence type="predicted"/>
<evidence type="ECO:0000313" key="2">
    <source>
        <dbReference type="EMBL" id="KQJ95542.1"/>
    </source>
</evidence>
<dbReference type="Proteomes" id="UP000008810">
    <property type="component" value="Chromosome 3"/>
</dbReference>
<dbReference type="HOGENOM" id="CLU_020188_1_0_1"/>
<reference evidence="3" key="3">
    <citation type="submission" date="2018-08" db="UniProtKB">
        <authorList>
            <consortium name="EnsemblPlants"/>
        </authorList>
    </citation>
    <scope>IDENTIFICATION</scope>
    <source>
        <strain evidence="3">cv. Bd21</strain>
    </source>
</reference>
<dbReference type="AlphaFoldDB" id="I1I1V3"/>
<accession>I1I1V3</accession>
<dbReference type="OrthoDB" id="1849062at2759"/>
<dbReference type="OMA" id="KYKRERP"/>
<dbReference type="PANTHER" id="PTHR31549:SF262">
    <property type="match status" value="1"/>
</dbReference>
<reference evidence="2" key="2">
    <citation type="submission" date="2017-06" db="EMBL/GenBank/DDBJ databases">
        <title>WGS assembly of Brachypodium distachyon.</title>
        <authorList>
            <consortium name="The International Brachypodium Initiative"/>
            <person name="Lucas S."/>
            <person name="Harmon-Smith M."/>
            <person name="Lail K."/>
            <person name="Tice H."/>
            <person name="Grimwood J."/>
            <person name="Bruce D."/>
            <person name="Barry K."/>
            <person name="Shu S."/>
            <person name="Lindquist E."/>
            <person name="Wang M."/>
            <person name="Pitluck S."/>
            <person name="Vogel J.P."/>
            <person name="Garvin D.F."/>
            <person name="Mockler T.C."/>
            <person name="Schmutz J."/>
            <person name="Rokhsar D."/>
            <person name="Bevan M.W."/>
        </authorList>
    </citation>
    <scope>NUCLEOTIDE SEQUENCE</scope>
    <source>
        <strain evidence="2">Bd21</strain>
    </source>
</reference>
<dbReference type="EnsemblPlants" id="KQJ95542">
    <property type="protein sequence ID" value="KQJ95542"/>
    <property type="gene ID" value="BRADI_3g17730v3"/>
</dbReference>
<keyword evidence="1" id="KW-1133">Transmembrane helix</keyword>
<dbReference type="Pfam" id="PF03140">
    <property type="entry name" value="DUF247"/>
    <property type="match status" value="1"/>
</dbReference>
<feature type="transmembrane region" description="Helical" evidence="1">
    <location>
        <begin position="397"/>
        <end position="415"/>
    </location>
</feature>
<sequence>MPIQEKVTMMTERLKADFSKNETKIHRFPQGLRIGCQADRYIAPSVVALGPYHHGQPQLQQMEEVKHAAAHYLCNKSGHPIEEVYSKILSFVGEARSCYTDDPVAKFSDADFAVMMFLDGCFLLYYISTDVEKECTLLANRVCLSTGPCLLRDIFLLENQLPWLVLHVLMTFFTYVAPLVPPFIEDMASYFNISSHSEKTKPPVTLEGPHKPPHLLGLLHHYEVGSPEPGKVEENFGDEYPSPTSAIELAEIGIKLTGASNKAWLVNMSHRRRVFGQLSLRPLFLNDITACWLVNMAAFETCTSTSYPKDGFVVCSYLCILGMLVDKEDDVHELRAKHIVRSLFSNKELLVFLKGLAHHLRPGHHYFVILSKIGVYKRHRSVRILVYKFFYNHYKTIVALISLVSVLVGIFQTLASLKQPAQPK</sequence>
<dbReference type="GeneID" id="100824298"/>
<evidence type="ECO:0000256" key="1">
    <source>
        <dbReference type="SAM" id="Phobius"/>
    </source>
</evidence>
<dbReference type="Gramene" id="KQJ95542">
    <property type="protein sequence ID" value="KQJ95542"/>
    <property type="gene ID" value="BRADI_3g17730v3"/>
</dbReference>
<dbReference type="PANTHER" id="PTHR31549">
    <property type="entry name" value="PROTEIN, PUTATIVE (DUF247)-RELATED-RELATED"/>
    <property type="match status" value="1"/>
</dbReference>
<protein>
    <submittedName>
        <fullName evidence="2 3">Uncharacterized protein</fullName>
    </submittedName>
</protein>
<reference evidence="2 3" key="1">
    <citation type="journal article" date="2010" name="Nature">
        <title>Genome sequencing and analysis of the model grass Brachypodium distachyon.</title>
        <authorList>
            <consortium name="International Brachypodium Initiative"/>
        </authorList>
    </citation>
    <scope>NUCLEOTIDE SEQUENCE [LARGE SCALE GENOMIC DNA]</scope>
    <source>
        <strain evidence="2 3">Bd21</strain>
    </source>
</reference>
<dbReference type="InterPro" id="IPR004158">
    <property type="entry name" value="DUF247_pln"/>
</dbReference>
<keyword evidence="1" id="KW-0812">Transmembrane</keyword>
<organism evidence="3">
    <name type="scientific">Brachypodium distachyon</name>
    <name type="common">Purple false brome</name>
    <name type="synonym">Trachynia distachya</name>
    <dbReference type="NCBI Taxonomy" id="15368"/>
    <lineage>
        <taxon>Eukaryota</taxon>
        <taxon>Viridiplantae</taxon>
        <taxon>Streptophyta</taxon>
        <taxon>Embryophyta</taxon>
        <taxon>Tracheophyta</taxon>
        <taxon>Spermatophyta</taxon>
        <taxon>Magnoliopsida</taxon>
        <taxon>Liliopsida</taxon>
        <taxon>Poales</taxon>
        <taxon>Poaceae</taxon>
        <taxon>BOP clade</taxon>
        <taxon>Pooideae</taxon>
        <taxon>Stipodae</taxon>
        <taxon>Brachypodieae</taxon>
        <taxon>Brachypodium</taxon>
    </lineage>
</organism>
<evidence type="ECO:0000313" key="4">
    <source>
        <dbReference type="Proteomes" id="UP000008810"/>
    </source>
</evidence>
<dbReference type="eggNOG" id="ENOG502SRZG">
    <property type="taxonomic scope" value="Eukaryota"/>
</dbReference>
<gene>
    <name evidence="3" type="primary">LOC100824298</name>
    <name evidence="2" type="ORF">BRADI_3g17730v3</name>
</gene>